<sequence>MKKLYEGFKQNHNGLLKYFEERIKAVNESRKWKVIVVSFKMKQ</sequence>
<evidence type="ECO:0000313" key="2">
    <source>
        <dbReference type="Proteomes" id="UP001234495"/>
    </source>
</evidence>
<organism evidence="1 2">
    <name type="scientific">Metabacillus malikii</name>
    <dbReference type="NCBI Taxonomy" id="1504265"/>
    <lineage>
        <taxon>Bacteria</taxon>
        <taxon>Bacillati</taxon>
        <taxon>Bacillota</taxon>
        <taxon>Bacilli</taxon>
        <taxon>Bacillales</taxon>
        <taxon>Bacillaceae</taxon>
        <taxon>Metabacillus</taxon>
    </lineage>
</organism>
<dbReference type="Proteomes" id="UP001234495">
    <property type="component" value="Unassembled WGS sequence"/>
</dbReference>
<protein>
    <submittedName>
        <fullName evidence="1">Preprotein translocase subunit Sec61beta</fullName>
    </submittedName>
</protein>
<gene>
    <name evidence="1" type="ORF">J2S19_004945</name>
</gene>
<accession>A0ABT9ZNL7</accession>
<reference evidence="1 2" key="1">
    <citation type="submission" date="2023-07" db="EMBL/GenBank/DDBJ databases">
        <title>Genomic Encyclopedia of Type Strains, Phase IV (KMG-IV): sequencing the most valuable type-strain genomes for metagenomic binning, comparative biology and taxonomic classification.</title>
        <authorList>
            <person name="Goeker M."/>
        </authorList>
    </citation>
    <scope>NUCLEOTIDE SEQUENCE [LARGE SCALE GENOMIC DNA]</scope>
    <source>
        <strain evidence="1 2">DSM 29005</strain>
    </source>
</reference>
<keyword evidence="2" id="KW-1185">Reference proteome</keyword>
<evidence type="ECO:0000313" key="1">
    <source>
        <dbReference type="EMBL" id="MDQ0233595.1"/>
    </source>
</evidence>
<proteinExistence type="predicted"/>
<name>A0ABT9ZNL7_9BACI</name>
<comment type="caution">
    <text evidence="1">The sequence shown here is derived from an EMBL/GenBank/DDBJ whole genome shotgun (WGS) entry which is preliminary data.</text>
</comment>
<dbReference type="EMBL" id="JAUSUD010000048">
    <property type="protein sequence ID" value="MDQ0233595.1"/>
    <property type="molecule type" value="Genomic_DNA"/>
</dbReference>